<organism evidence="2 3">
    <name type="scientific">Abyssalbus ytuae</name>
    <dbReference type="NCBI Taxonomy" id="2926907"/>
    <lineage>
        <taxon>Bacteria</taxon>
        <taxon>Pseudomonadati</taxon>
        <taxon>Bacteroidota</taxon>
        <taxon>Flavobacteriia</taxon>
        <taxon>Flavobacteriales</taxon>
        <taxon>Flavobacteriaceae</taxon>
        <taxon>Abyssalbus</taxon>
    </lineage>
</organism>
<keyword evidence="1" id="KW-0812">Transmembrane</keyword>
<feature type="transmembrane region" description="Helical" evidence="1">
    <location>
        <begin position="34"/>
        <end position="52"/>
    </location>
</feature>
<dbReference type="InterPro" id="IPR045922">
    <property type="entry name" value="DUF6341"/>
</dbReference>
<dbReference type="RefSeq" id="WP_255846050.1">
    <property type="nucleotide sequence ID" value="NZ_CP094358.1"/>
</dbReference>
<proteinExistence type="predicted"/>
<protein>
    <submittedName>
        <fullName evidence="2">Uracil phosphoribosyltransferase</fullName>
    </submittedName>
</protein>
<evidence type="ECO:0000313" key="2">
    <source>
        <dbReference type="EMBL" id="UOB19434.1"/>
    </source>
</evidence>
<keyword evidence="1" id="KW-0472">Membrane</keyword>
<keyword evidence="1" id="KW-1133">Transmembrane helix</keyword>
<dbReference type="EMBL" id="CP094358">
    <property type="protein sequence ID" value="UOB19434.1"/>
    <property type="molecule type" value="Genomic_DNA"/>
</dbReference>
<dbReference type="Proteomes" id="UP000831290">
    <property type="component" value="Chromosome"/>
</dbReference>
<evidence type="ECO:0000256" key="1">
    <source>
        <dbReference type="SAM" id="Phobius"/>
    </source>
</evidence>
<reference evidence="2" key="1">
    <citation type="submission" date="2022-03" db="EMBL/GenBank/DDBJ databases">
        <title>Description of Abyssus ytuae gen. nov., sp. nov., a novel member of the family Flavobacteriaceae isolated from the sediment of Mariana Trench.</title>
        <authorList>
            <person name="Zhang J."/>
            <person name="Xu X."/>
        </authorList>
    </citation>
    <scope>NUCLEOTIDE SEQUENCE</scope>
    <source>
        <strain evidence="2">MT3330</strain>
    </source>
</reference>
<name>A0A9E7D4X9_9FLAO</name>
<gene>
    <name evidence="2" type="ORF">MQE35_09070</name>
</gene>
<evidence type="ECO:0000313" key="3">
    <source>
        <dbReference type="Proteomes" id="UP000831290"/>
    </source>
</evidence>
<keyword evidence="2" id="KW-0328">Glycosyltransferase</keyword>
<accession>A0A9E7D4X9</accession>
<dbReference type="KEGG" id="fbm:MQE35_09070"/>
<dbReference type="AlphaFoldDB" id="A0A9E7D4X9"/>
<dbReference type="GO" id="GO:0016757">
    <property type="term" value="F:glycosyltransferase activity"/>
    <property type="evidence" value="ECO:0007669"/>
    <property type="project" value="UniProtKB-KW"/>
</dbReference>
<sequence>MKDFFEGIQYLFEEILFIPYDAFRSMHSWWGANIINWIFFIIGAVAMVYWVLQLKKFNDNNEENKDVTAHSYL</sequence>
<keyword evidence="3" id="KW-1185">Reference proteome</keyword>
<keyword evidence="2" id="KW-0808">Transferase</keyword>
<dbReference type="Pfam" id="PF19868">
    <property type="entry name" value="DUF6341"/>
    <property type="match status" value="1"/>
</dbReference>